<dbReference type="Gene3D" id="3.40.50.720">
    <property type="entry name" value="NAD(P)-binding Rossmann-like Domain"/>
    <property type="match status" value="1"/>
</dbReference>
<dbReference type="Gene3D" id="1.10.1200.10">
    <property type="entry name" value="ACP-like"/>
    <property type="match status" value="1"/>
</dbReference>
<dbReference type="InterPro" id="IPR020806">
    <property type="entry name" value="PKS_PP-bd"/>
</dbReference>
<dbReference type="Pfam" id="PF00109">
    <property type="entry name" value="ketoacyl-synt"/>
    <property type="match status" value="1"/>
</dbReference>
<dbReference type="PROSITE" id="PS52019">
    <property type="entry name" value="PKS_MFAS_DH"/>
    <property type="match status" value="1"/>
</dbReference>
<dbReference type="SUPFAM" id="SSF53901">
    <property type="entry name" value="Thiolase-like"/>
    <property type="match status" value="1"/>
</dbReference>
<dbReference type="GO" id="GO:0031177">
    <property type="term" value="F:phosphopantetheine binding"/>
    <property type="evidence" value="ECO:0007669"/>
    <property type="project" value="InterPro"/>
</dbReference>
<dbReference type="PANTHER" id="PTHR43775">
    <property type="entry name" value="FATTY ACID SYNTHASE"/>
    <property type="match status" value="1"/>
</dbReference>
<dbReference type="SMART" id="SM00825">
    <property type="entry name" value="PKS_KS"/>
    <property type="match status" value="1"/>
</dbReference>
<feature type="compositionally biased region" description="Polar residues" evidence="9">
    <location>
        <begin position="32"/>
        <end position="41"/>
    </location>
</feature>
<dbReference type="InterPro" id="IPR049551">
    <property type="entry name" value="PKS_DH_C"/>
</dbReference>
<evidence type="ECO:0000313" key="13">
    <source>
        <dbReference type="EMBL" id="KAB8276482.1"/>
    </source>
</evidence>
<dbReference type="InterPro" id="IPR020807">
    <property type="entry name" value="PKS_DH"/>
</dbReference>
<gene>
    <name evidence="13" type="ORF">BDV30DRAFT_235558</name>
</gene>
<dbReference type="Gene3D" id="3.90.180.10">
    <property type="entry name" value="Medium-chain alcohol dehydrogenases, catalytic domain"/>
    <property type="match status" value="1"/>
</dbReference>
<dbReference type="Pfam" id="PF00698">
    <property type="entry name" value="Acyl_transf_1"/>
    <property type="match status" value="1"/>
</dbReference>
<evidence type="ECO:0000313" key="14">
    <source>
        <dbReference type="Proteomes" id="UP000326289"/>
    </source>
</evidence>
<dbReference type="InterPro" id="IPR020841">
    <property type="entry name" value="PKS_Beta-ketoAc_synthase_dom"/>
</dbReference>
<dbReference type="GO" id="GO:0030639">
    <property type="term" value="P:polyketide biosynthetic process"/>
    <property type="evidence" value="ECO:0007669"/>
    <property type="project" value="UniProtKB-ARBA"/>
</dbReference>
<dbReference type="CDD" id="cd05195">
    <property type="entry name" value="enoyl_red"/>
    <property type="match status" value="1"/>
</dbReference>
<dbReference type="SUPFAM" id="SSF51735">
    <property type="entry name" value="NAD(P)-binding Rossmann-fold domains"/>
    <property type="match status" value="2"/>
</dbReference>
<dbReference type="EMBL" id="ML732776">
    <property type="protein sequence ID" value="KAB8276482.1"/>
    <property type="molecule type" value="Genomic_DNA"/>
</dbReference>
<dbReference type="InterPro" id="IPR016039">
    <property type="entry name" value="Thiolase-like"/>
</dbReference>
<dbReference type="Pfam" id="PF08242">
    <property type="entry name" value="Methyltransf_12"/>
    <property type="match status" value="1"/>
</dbReference>
<dbReference type="Pfam" id="PF23114">
    <property type="entry name" value="NAD-bd_HRPKS_sdrA"/>
    <property type="match status" value="1"/>
</dbReference>
<evidence type="ECO:0000256" key="3">
    <source>
        <dbReference type="ARBA" id="ARBA00022679"/>
    </source>
</evidence>
<dbReference type="Pfam" id="PF02801">
    <property type="entry name" value="Ketoacyl-synt_C"/>
    <property type="match status" value="1"/>
</dbReference>
<evidence type="ECO:0000256" key="4">
    <source>
        <dbReference type="ARBA" id="ARBA00022857"/>
    </source>
</evidence>
<accession>A0A5N6JC91</accession>
<dbReference type="Pfam" id="PF16197">
    <property type="entry name" value="KAsynt_C_assoc"/>
    <property type="match status" value="1"/>
</dbReference>
<keyword evidence="4" id="KW-0521">NADP</keyword>
<dbReference type="Pfam" id="PF21089">
    <property type="entry name" value="PKS_DH_N"/>
    <property type="match status" value="1"/>
</dbReference>
<dbReference type="Gene3D" id="3.40.47.10">
    <property type="match status" value="1"/>
</dbReference>
<evidence type="ECO:0000256" key="8">
    <source>
        <dbReference type="PROSITE-ProRule" id="PRU01363"/>
    </source>
</evidence>
<feature type="domain" description="PKS/mFAS DH" evidence="12">
    <location>
        <begin position="1024"/>
        <end position="1339"/>
    </location>
</feature>
<name>A0A5N6JC91_9EURO</name>
<evidence type="ECO:0008006" key="15">
    <source>
        <dbReference type="Google" id="ProtNLM"/>
    </source>
</evidence>
<dbReference type="PROSITE" id="PS52004">
    <property type="entry name" value="KS3_2"/>
    <property type="match status" value="1"/>
</dbReference>
<dbReference type="InterPro" id="IPR011032">
    <property type="entry name" value="GroES-like_sf"/>
</dbReference>
<evidence type="ECO:0000256" key="2">
    <source>
        <dbReference type="ARBA" id="ARBA00022553"/>
    </source>
</evidence>
<dbReference type="GO" id="GO:1901336">
    <property type="term" value="P:lactone biosynthetic process"/>
    <property type="evidence" value="ECO:0007669"/>
    <property type="project" value="UniProtKB-ARBA"/>
</dbReference>
<dbReference type="Pfam" id="PF13602">
    <property type="entry name" value="ADH_zinc_N_2"/>
    <property type="match status" value="1"/>
</dbReference>
<proteinExistence type="predicted"/>
<dbReference type="SMART" id="SM00827">
    <property type="entry name" value="PKS_AT"/>
    <property type="match status" value="1"/>
</dbReference>
<keyword evidence="1" id="KW-0596">Phosphopantetheine</keyword>
<dbReference type="SMART" id="SM00826">
    <property type="entry name" value="PKS_DH"/>
    <property type="match status" value="1"/>
</dbReference>
<dbReference type="PANTHER" id="PTHR43775:SF29">
    <property type="entry name" value="ASPERFURANONE POLYKETIDE SYNTHASE AFOG-RELATED"/>
    <property type="match status" value="1"/>
</dbReference>
<dbReference type="InterPro" id="IPR036736">
    <property type="entry name" value="ACP-like_sf"/>
</dbReference>
<dbReference type="InterPro" id="IPR049900">
    <property type="entry name" value="PKS_mFAS_DH"/>
</dbReference>
<dbReference type="Pfam" id="PF08659">
    <property type="entry name" value="KR"/>
    <property type="match status" value="1"/>
</dbReference>
<dbReference type="Gene3D" id="3.40.366.10">
    <property type="entry name" value="Malonyl-Coenzyme A Acyl Carrier Protein, domain 2"/>
    <property type="match status" value="1"/>
</dbReference>
<evidence type="ECO:0000256" key="1">
    <source>
        <dbReference type="ARBA" id="ARBA00022450"/>
    </source>
</evidence>
<keyword evidence="7" id="KW-0012">Acyltransferase</keyword>
<evidence type="ECO:0000256" key="9">
    <source>
        <dbReference type="SAM" id="MobiDB-lite"/>
    </source>
</evidence>
<keyword evidence="5" id="KW-0560">Oxidoreductase</keyword>
<reference evidence="13 14" key="1">
    <citation type="submission" date="2019-04" db="EMBL/GenBank/DDBJ databases">
        <title>Fungal friends and foes A comparative genomics study of 23 Aspergillus species from section Flavi.</title>
        <authorList>
            <consortium name="DOE Joint Genome Institute"/>
            <person name="Kjaerbolling I."/>
            <person name="Vesth T.C."/>
            <person name="Frisvad J.C."/>
            <person name="Nybo J.L."/>
            <person name="Theobald S."/>
            <person name="Kildgaard S."/>
            <person name="Petersen T.I."/>
            <person name="Kuo A."/>
            <person name="Sato A."/>
            <person name="Lyhne E.K."/>
            <person name="Kogle M.E."/>
            <person name="Wiebenga A."/>
            <person name="Kun R.S."/>
            <person name="Lubbers R.J."/>
            <person name="Makela M.R."/>
            <person name="Barry K."/>
            <person name="Chovatia M."/>
            <person name="Clum A."/>
            <person name="Daum C."/>
            <person name="Haridas S."/>
            <person name="He G."/>
            <person name="LaButti K."/>
            <person name="Lipzen A."/>
            <person name="Mondo S."/>
            <person name="Pangilinan J."/>
            <person name="Riley R."/>
            <person name="Salamov A."/>
            <person name="Simmons B.A."/>
            <person name="Magnuson J.K."/>
            <person name="Henrissat B."/>
            <person name="Mortensen U.H."/>
            <person name="Larsen T.O."/>
            <person name="De vries R.P."/>
            <person name="Grigoriev I.V."/>
            <person name="Machida M."/>
            <person name="Baker S.E."/>
            <person name="Andersen M.R."/>
        </authorList>
    </citation>
    <scope>NUCLEOTIDE SEQUENCE [LARGE SCALE GENOMIC DNA]</scope>
    <source>
        <strain evidence="13 14">CBS 117635</strain>
    </source>
</reference>
<keyword evidence="2" id="KW-0597">Phosphoprotein</keyword>
<dbReference type="InterPro" id="IPR006162">
    <property type="entry name" value="Ppantetheine_attach_site"/>
</dbReference>
<dbReference type="PROSITE" id="PS50075">
    <property type="entry name" value="CARRIER"/>
    <property type="match status" value="1"/>
</dbReference>
<dbReference type="InterPro" id="IPR049552">
    <property type="entry name" value="PKS_DH_N"/>
</dbReference>
<dbReference type="InterPro" id="IPR016036">
    <property type="entry name" value="Malonyl_transacylase_ACP-bd"/>
</dbReference>
<dbReference type="InterPro" id="IPR013154">
    <property type="entry name" value="ADH-like_N"/>
</dbReference>
<dbReference type="PROSITE" id="PS01162">
    <property type="entry name" value="QOR_ZETA_CRYSTAL"/>
    <property type="match status" value="1"/>
</dbReference>
<feature type="domain" description="Carrier" evidence="10">
    <location>
        <begin position="2549"/>
        <end position="2626"/>
    </location>
</feature>
<keyword evidence="6" id="KW-0511">Multifunctional enzyme</keyword>
<dbReference type="SUPFAM" id="SSF55048">
    <property type="entry name" value="Probable ACP-binding domain of malonyl-CoA ACP transacylase"/>
    <property type="match status" value="1"/>
</dbReference>
<organism evidence="13 14">
    <name type="scientific">Aspergillus minisclerotigenes</name>
    <dbReference type="NCBI Taxonomy" id="656917"/>
    <lineage>
        <taxon>Eukaryota</taxon>
        <taxon>Fungi</taxon>
        <taxon>Dikarya</taxon>
        <taxon>Ascomycota</taxon>
        <taxon>Pezizomycotina</taxon>
        <taxon>Eurotiomycetes</taxon>
        <taxon>Eurotiomycetidae</taxon>
        <taxon>Eurotiales</taxon>
        <taxon>Aspergillaceae</taxon>
        <taxon>Aspergillus</taxon>
        <taxon>Aspergillus subgen. Circumdati</taxon>
    </lineage>
</organism>
<dbReference type="SUPFAM" id="SSF50129">
    <property type="entry name" value="GroES-like"/>
    <property type="match status" value="1"/>
</dbReference>
<dbReference type="SUPFAM" id="SSF47336">
    <property type="entry name" value="ACP-like"/>
    <property type="match status" value="1"/>
</dbReference>
<dbReference type="Pfam" id="PF14765">
    <property type="entry name" value="PS-DH"/>
    <property type="match status" value="1"/>
</dbReference>
<feature type="region of interest" description="C-terminal hotdog fold" evidence="8">
    <location>
        <begin position="1182"/>
        <end position="1339"/>
    </location>
</feature>
<dbReference type="InterPro" id="IPR020843">
    <property type="entry name" value="ER"/>
</dbReference>
<dbReference type="SUPFAM" id="SSF53335">
    <property type="entry name" value="S-adenosyl-L-methionine-dependent methyltransferases"/>
    <property type="match status" value="1"/>
</dbReference>
<evidence type="ECO:0000256" key="7">
    <source>
        <dbReference type="ARBA" id="ARBA00023315"/>
    </source>
</evidence>
<dbReference type="InterPro" id="IPR009081">
    <property type="entry name" value="PP-bd_ACP"/>
</dbReference>
<dbReference type="InterPro" id="IPR002364">
    <property type="entry name" value="Quin_OxRdtase/zeta-crystal_CS"/>
</dbReference>
<dbReference type="SUPFAM" id="SSF52151">
    <property type="entry name" value="FabD/lysophospholipase-like"/>
    <property type="match status" value="1"/>
</dbReference>
<feature type="active site" description="Proton acceptor; for dehydratase activity" evidence="8">
    <location>
        <position position="1056"/>
    </location>
</feature>
<protein>
    <recommendedName>
        <fullName evidence="15">Carrier domain-containing protein</fullName>
    </recommendedName>
</protein>
<dbReference type="InterPro" id="IPR014030">
    <property type="entry name" value="Ketoacyl_synth_N"/>
</dbReference>
<dbReference type="CDD" id="cd02440">
    <property type="entry name" value="AdoMet_MTases"/>
    <property type="match status" value="1"/>
</dbReference>
<dbReference type="InterPro" id="IPR042104">
    <property type="entry name" value="PKS_dehydratase_sf"/>
</dbReference>
<dbReference type="InterPro" id="IPR013217">
    <property type="entry name" value="Methyltransf_12"/>
</dbReference>
<dbReference type="InterPro" id="IPR036291">
    <property type="entry name" value="NAD(P)-bd_dom_sf"/>
</dbReference>
<dbReference type="SMART" id="SM00823">
    <property type="entry name" value="PKS_PP"/>
    <property type="match status" value="1"/>
</dbReference>
<dbReference type="Gene3D" id="3.40.50.150">
    <property type="entry name" value="Vaccinia Virus protein VP39"/>
    <property type="match status" value="1"/>
</dbReference>
<dbReference type="FunFam" id="3.40.50.720:FF:000209">
    <property type="entry name" value="Polyketide synthase Pks12"/>
    <property type="match status" value="1"/>
</dbReference>
<evidence type="ECO:0000259" key="11">
    <source>
        <dbReference type="PROSITE" id="PS52004"/>
    </source>
</evidence>
<dbReference type="InterPro" id="IPR057326">
    <property type="entry name" value="KR_dom"/>
</dbReference>
<dbReference type="InterPro" id="IPR014031">
    <property type="entry name" value="Ketoacyl_synth_C"/>
</dbReference>
<evidence type="ECO:0000256" key="6">
    <source>
        <dbReference type="ARBA" id="ARBA00023268"/>
    </source>
</evidence>
<dbReference type="PROSITE" id="PS00012">
    <property type="entry name" value="PHOSPHOPANTETHEINE"/>
    <property type="match status" value="1"/>
</dbReference>
<dbReference type="SMART" id="SM00822">
    <property type="entry name" value="PKS_KR"/>
    <property type="match status" value="1"/>
</dbReference>
<dbReference type="InterPro" id="IPR050091">
    <property type="entry name" value="PKS_NRPS_Biosynth_Enz"/>
</dbReference>
<keyword evidence="14" id="KW-1185">Reference proteome</keyword>
<dbReference type="Proteomes" id="UP000326289">
    <property type="component" value="Unassembled WGS sequence"/>
</dbReference>
<dbReference type="InterPro" id="IPR016035">
    <property type="entry name" value="Acyl_Trfase/lysoPLipase"/>
</dbReference>
<feature type="region of interest" description="Disordered" evidence="9">
    <location>
        <begin position="1"/>
        <end position="54"/>
    </location>
</feature>
<dbReference type="Pfam" id="PF08240">
    <property type="entry name" value="ADH_N"/>
    <property type="match status" value="1"/>
</dbReference>
<dbReference type="InterPro" id="IPR001227">
    <property type="entry name" value="Ac_transferase_dom_sf"/>
</dbReference>
<dbReference type="GO" id="GO:0008270">
    <property type="term" value="F:zinc ion binding"/>
    <property type="evidence" value="ECO:0007669"/>
    <property type="project" value="InterPro"/>
</dbReference>
<dbReference type="InterPro" id="IPR029063">
    <property type="entry name" value="SAM-dependent_MTases_sf"/>
</dbReference>
<dbReference type="InterPro" id="IPR032821">
    <property type="entry name" value="PKS_assoc"/>
</dbReference>
<evidence type="ECO:0000256" key="5">
    <source>
        <dbReference type="ARBA" id="ARBA00023002"/>
    </source>
</evidence>
<dbReference type="InterPro" id="IPR056501">
    <property type="entry name" value="NAD-bd_HRPKS_sdrA"/>
</dbReference>
<dbReference type="GO" id="GO:0016491">
    <property type="term" value="F:oxidoreductase activity"/>
    <property type="evidence" value="ECO:0007669"/>
    <property type="project" value="UniProtKB-KW"/>
</dbReference>
<feature type="domain" description="Ketosynthase family 3 (KS3)" evidence="11">
    <location>
        <begin position="68"/>
        <end position="493"/>
    </location>
</feature>
<keyword evidence="3" id="KW-0808">Transferase</keyword>
<dbReference type="SMART" id="SM00829">
    <property type="entry name" value="PKS_ER"/>
    <property type="match status" value="1"/>
</dbReference>
<feature type="region of interest" description="N-terminal hotdog fold" evidence="8">
    <location>
        <begin position="1024"/>
        <end position="1159"/>
    </location>
</feature>
<sequence>MRVPTSVSHFQPPRNGKSPDPCLDGSVRPEGMTNSRLFDNQTEGHMERDGTGDCRECHSGAEEKEDAMEPIAVVGMAVKFPQDASSVEGFWQMLLDGKSSVTEIPKGRINIDAYHHPDKDHFGTMNGRGGHFIKDDIAAFDAAFFSISPKEAASLDPQQRWLLETTYQALENAGIPLERAMGSNTCVHVGSFLHDHADLLKRDPEFPGRYRTTGALQSLLANRLSWFFNFTGASITMDTACSSTIHAVHLSCQALRMRESKMGIVAGSNIFYDPQSMLSMSDQGVLSPDSTCYTFDERANGYSRGEGVGVLILKPLGLALHDGDTVRAVIRSTGLNQDGRTDGGITQPSPVSQAELIRNTYQNAALDMALTRYVEAHGTGTPLGDPAETSAIGAAFQGIKREVPLIVGAVKTNIGHLEATSGLAGIVKTVLVLERGFIPPNINFKKLNPKIKAREWGLEFPDILTPWPGSGLRRASVNSFGLGGSNGHAVLDDAYHYMKQHNLSGRHATCVEPESYALQLGGPTFNKEPESNGSSQVDQERKPLLFVWSTSDQAGANRLFDTYTCHFNALNERRSNKQYLDRLAYTLCERRSHLAWRSFVVARTLSELRSRLHQIPSNHTKSGPRRLAFVFTGQGAQWPAMGREMFSYKTFQSSIKAADMVLRSLNSAWSIESELLRDKDSSKVHNPALSHLLCVAVQVALVDLLMSWKVVPSAVVGHSSGEIAAAYCARALSFHSVIKLAFYRGVVASQLRDTQTEPHGMLAVGLSASSTQEYIASAFPDEINCRISVACINSPQNVTVAGPIAQIHKLKALLYTNQVFAKVLRVDVAYHSDFMRPGVEMYRELIGRLEPSPNTSPTPTIVSSVTGQVISKEDLQKPEYWAQSLVRQVKFSVAVSQLCSSEFAEVQGWQSTSASTIDCCLEVGPHSAMHSSLREILNVARPGLPFYYQSLLQRGKSAFDTVLSAIGTLHCLGLPVDIAKINNCTEYEIAQLVDLPPYPFNHSAMYWDESRMNRNTRLRQFPRHDLLGSPVPDWNPLEAKWRNYITLGENMWVAGHRVNGLDVSPAAGMLVMAVEAMYQVLNIRTRVTQYKFRDVVFRKALSASNEGVIPAVETEFHLRRPLDGAGTPSTWAEFSLYMFDNDDWVQCCQGSISAEHEHSNEPSWVKDLDTSEDPSLRFDTCDRALDSKDLYRYLSAAGLEYGPMFQGLRNICHNGSQKATATADLEYWKHELSGRTLIPRVIHPAALDTVFQLIFPTVSDGCQVRIPTFVPTRIDALCLSTTLGQVGQPGVRVFAETQSHSRHRVHASCVAVHPKTGKRCIEVSFQATAVASSDLDTASQVETKPLCYHIETRPDVDLLDGKQTESWCLLNTTPYDPDSALSLKRLYLCYIAMARLCKRFCGGEGLLPSPELHRYLDWAKYRLAEASEDSTEAALNHEVDNEEFLSLLEEVENSGPEGKLISRVARNLERFFTGEITAVEFFLNDDAINNMYTLGLGVPNVFEQVARFIDALAHKKPDMRILEVGAGIGSATACLLEALTNHGAQESDTFRFSEYCYTDISTAFLDRGREKFANFVAAGQMVFLTLDIGKDPQQQNIKAGTYDLVVALNVIHATPSIHQSLAHCRKLLRPGGRILLIELTGLHLMPLEFIFGLFPGWWLSTEEHRQRTPLMSEEQWDSYLKSAGFSGIDATLRNHQDAKHHAYSAMISTAAIRAPERAPPGSTFIVVDRNSSEQTALALQLQDRCFADSHSAVVSLSDIANHNGDPANCIFLVEIDRKLLYGISSTNFRLLQKVLSSAKSVLWVMNGADTNPFTSLITGLQRTYRAENGSLPFATFSLADGHIGAATSDNIAKILGTMQDSAVSLAEAEYVERNGLVHIRRVVETDAVNQRLFQPNTEAQLALGRFGQHPQAALKLGFKSPGLLNTLHFTDDPHVQEPLQHDEIEVKIKYSGLNFRDLLTALGQLESDILGLEGSGVVTRVGEESGFAIGDVVCGLFLGSFQTFARCKAKLARRIPEPLDLQSAAALPIVFCTAYHSLVNLARLRPGESILIHSGAGGLGQAAIQIAKHLKAEIFVTVGTEEKRQFLINQYEIEACRVFYSRSLAFVKHVKRLTGGRGVDVVLNSLSGESSRVSWECIAPFGRFIETGRRDIEASEPLPMALFADDATFSSVNLINIVRQKPELASQLLDSVLALAASSQISVPLPLHIYPVGQLEEALRTMQSGKNSGKIVIELREDDHVPILENLALSTQFKPDMSYVIAGGLGGLGRAITKWMLSRGARYFILLSRSIKTDADTRLFLDSLRLAGATVTTPVCDICDIDSLSNVLHEATTKMPPIRGCIQAAMVLKNGQFNAMSHEDFQRVLDPKLHGSWNLHVLLPRDLDFFILCSSVAGIVPSFGQSNYAAGNTFQDALARYRTSHGEKAVSLDFGMLVDVGFVANHAGLAEQLIARDTIPLHFADLLRVIDYYCNGSLLTLSPDESHAIIGLHPAYKFRDLGLEEPHWIERPLFSHLARSKGRNTTSSSSLHNTNANIIDIATLLGTTDNIDIATEYMTDALTAKLAKMLVMDPTDIQRNKPAHAHGIDSLVAMELREWFRKVVRVDITVFEIQGNSSIVNLARNAVTRSDLFKPGSSGSSNGMNE</sequence>
<dbReference type="Gene3D" id="3.30.70.3290">
    <property type="match status" value="1"/>
</dbReference>
<feature type="active site" description="Proton donor; for dehydratase activity" evidence="8">
    <location>
        <position position="1248"/>
    </location>
</feature>
<dbReference type="GO" id="GO:0004312">
    <property type="term" value="F:fatty acid synthase activity"/>
    <property type="evidence" value="ECO:0007669"/>
    <property type="project" value="TreeGrafter"/>
</dbReference>
<dbReference type="InterPro" id="IPR014043">
    <property type="entry name" value="Acyl_transferase_dom"/>
</dbReference>
<dbReference type="InterPro" id="IPR013968">
    <property type="entry name" value="PKS_KR"/>
</dbReference>
<dbReference type="GO" id="GO:0006633">
    <property type="term" value="P:fatty acid biosynthetic process"/>
    <property type="evidence" value="ECO:0007669"/>
    <property type="project" value="TreeGrafter"/>
</dbReference>
<dbReference type="CDD" id="cd00833">
    <property type="entry name" value="PKS"/>
    <property type="match status" value="1"/>
</dbReference>
<evidence type="ECO:0000259" key="12">
    <source>
        <dbReference type="PROSITE" id="PS52019"/>
    </source>
</evidence>
<evidence type="ECO:0000259" key="10">
    <source>
        <dbReference type="PROSITE" id="PS50075"/>
    </source>
</evidence>
<feature type="compositionally biased region" description="Basic and acidic residues" evidence="9">
    <location>
        <begin position="42"/>
        <end position="54"/>
    </location>
</feature>
<dbReference type="Gene3D" id="3.10.129.110">
    <property type="entry name" value="Polyketide synthase dehydratase"/>
    <property type="match status" value="1"/>
</dbReference>